<dbReference type="PANTHER" id="PTHR33619:SF3">
    <property type="entry name" value="POLYSACCHARIDE EXPORT PROTEIN GFCE-RELATED"/>
    <property type="match status" value="1"/>
</dbReference>
<dbReference type="Gene3D" id="3.10.560.10">
    <property type="entry name" value="Outer membrane lipoprotein wza domain like"/>
    <property type="match status" value="1"/>
</dbReference>
<evidence type="ECO:0000256" key="2">
    <source>
        <dbReference type="SAM" id="SignalP"/>
    </source>
</evidence>
<dbReference type="Gene3D" id="3.30.1950.10">
    <property type="entry name" value="wza like domain"/>
    <property type="match status" value="1"/>
</dbReference>
<feature type="domain" description="Polysaccharide export protein N-terminal" evidence="3">
    <location>
        <begin position="50"/>
        <end position="123"/>
    </location>
</feature>
<dbReference type="EMBL" id="CP018632">
    <property type="protein sequence ID" value="ASJ74548.1"/>
    <property type="molecule type" value="Genomic_DNA"/>
</dbReference>
<dbReference type="KEGG" id="gai:IMCC3135_22390"/>
<feature type="signal peptide" evidence="2">
    <location>
        <begin position="1"/>
        <end position="22"/>
    </location>
</feature>
<keyword evidence="1 2" id="KW-0732">Signal</keyword>
<protein>
    <submittedName>
        <fullName evidence="5">Uncharacterized protein</fullName>
    </submittedName>
</protein>
<feature type="domain" description="Soluble ligand binding" evidence="4">
    <location>
        <begin position="129"/>
        <end position="179"/>
    </location>
</feature>
<dbReference type="PROSITE" id="PS51257">
    <property type="entry name" value="PROKAR_LIPOPROTEIN"/>
    <property type="match status" value="1"/>
</dbReference>
<evidence type="ECO:0000259" key="4">
    <source>
        <dbReference type="Pfam" id="PF10531"/>
    </source>
</evidence>
<reference evidence="5 6" key="1">
    <citation type="submission" date="2016-12" db="EMBL/GenBank/DDBJ databases">
        <authorList>
            <person name="Song W.-J."/>
            <person name="Kurnit D.M."/>
        </authorList>
    </citation>
    <scope>NUCLEOTIDE SEQUENCE [LARGE SCALE GENOMIC DNA]</scope>
    <source>
        <strain evidence="5 6">IMCC3135</strain>
    </source>
</reference>
<sequence length="204" mass="21788">MRIFHLPTAFLLCLSMVGCGTATPISEEVAPSTAGASNEVDVDAAPFEIQNDYILGQGDTISIQVFDEPDLTLSTAVGTSGSINYSYLGDIKVVGKSPSQLERHIAGMLQNGFLVNPSVNVTVLEYRPFYINGEVRTPGSYPYQPGLTLDKAIALAGGLTDRASTRKMFVTKGLGGGKSEEESKVYLNSRIAPGDIITIKEGFF</sequence>
<dbReference type="InterPro" id="IPR049712">
    <property type="entry name" value="Poly_export"/>
</dbReference>
<dbReference type="InterPro" id="IPR003715">
    <property type="entry name" value="Poly_export_N"/>
</dbReference>
<accession>A0A2Z2NXS3</accession>
<dbReference type="GO" id="GO:0015159">
    <property type="term" value="F:polysaccharide transmembrane transporter activity"/>
    <property type="evidence" value="ECO:0007669"/>
    <property type="project" value="InterPro"/>
</dbReference>
<proteinExistence type="predicted"/>
<gene>
    <name evidence="5" type="ORF">IMCC3135_22390</name>
</gene>
<dbReference type="RefSeq" id="WP_205737670.1">
    <property type="nucleotide sequence ID" value="NZ_CP018632.1"/>
</dbReference>
<dbReference type="InterPro" id="IPR019554">
    <property type="entry name" value="Soluble_ligand-bd"/>
</dbReference>
<evidence type="ECO:0000259" key="3">
    <source>
        <dbReference type="Pfam" id="PF02563"/>
    </source>
</evidence>
<evidence type="ECO:0000313" key="5">
    <source>
        <dbReference type="EMBL" id="ASJ74548.1"/>
    </source>
</evidence>
<keyword evidence="6" id="KW-1185">Reference proteome</keyword>
<name>A0A2Z2NXS3_9GAMM</name>
<dbReference type="PANTHER" id="PTHR33619">
    <property type="entry name" value="POLYSACCHARIDE EXPORT PROTEIN GFCE-RELATED"/>
    <property type="match status" value="1"/>
</dbReference>
<evidence type="ECO:0000256" key="1">
    <source>
        <dbReference type="ARBA" id="ARBA00022729"/>
    </source>
</evidence>
<dbReference type="Pfam" id="PF10531">
    <property type="entry name" value="SLBB"/>
    <property type="match status" value="1"/>
</dbReference>
<dbReference type="Proteomes" id="UP000250079">
    <property type="component" value="Chromosome"/>
</dbReference>
<dbReference type="Pfam" id="PF02563">
    <property type="entry name" value="Poly_export"/>
    <property type="match status" value="1"/>
</dbReference>
<evidence type="ECO:0000313" key="6">
    <source>
        <dbReference type="Proteomes" id="UP000250079"/>
    </source>
</evidence>
<dbReference type="AlphaFoldDB" id="A0A2Z2NXS3"/>
<feature type="chain" id="PRO_5016280552" evidence="2">
    <location>
        <begin position="23"/>
        <end position="204"/>
    </location>
</feature>
<organism evidence="5 6">
    <name type="scientific">Granulosicoccus antarcticus IMCC3135</name>
    <dbReference type="NCBI Taxonomy" id="1192854"/>
    <lineage>
        <taxon>Bacteria</taxon>
        <taxon>Pseudomonadati</taxon>
        <taxon>Pseudomonadota</taxon>
        <taxon>Gammaproteobacteria</taxon>
        <taxon>Chromatiales</taxon>
        <taxon>Granulosicoccaceae</taxon>
        <taxon>Granulosicoccus</taxon>
    </lineage>
</organism>